<protein>
    <submittedName>
        <fullName evidence="1">Uncharacterized protein</fullName>
    </submittedName>
</protein>
<accession>A0ACD3A5V4</accession>
<dbReference type="EMBL" id="ML208700">
    <property type="protein sequence ID" value="TFK61056.1"/>
    <property type="molecule type" value="Genomic_DNA"/>
</dbReference>
<reference evidence="1 2" key="1">
    <citation type="journal article" date="2019" name="Nat. Ecol. Evol.">
        <title>Megaphylogeny resolves global patterns of mushroom evolution.</title>
        <authorList>
            <person name="Varga T."/>
            <person name="Krizsan K."/>
            <person name="Foldi C."/>
            <person name="Dima B."/>
            <person name="Sanchez-Garcia M."/>
            <person name="Sanchez-Ramirez S."/>
            <person name="Szollosi G.J."/>
            <person name="Szarkandi J.G."/>
            <person name="Papp V."/>
            <person name="Albert L."/>
            <person name="Andreopoulos W."/>
            <person name="Angelini C."/>
            <person name="Antonin V."/>
            <person name="Barry K.W."/>
            <person name="Bougher N.L."/>
            <person name="Buchanan P."/>
            <person name="Buyck B."/>
            <person name="Bense V."/>
            <person name="Catcheside P."/>
            <person name="Chovatia M."/>
            <person name="Cooper J."/>
            <person name="Damon W."/>
            <person name="Desjardin D."/>
            <person name="Finy P."/>
            <person name="Geml J."/>
            <person name="Haridas S."/>
            <person name="Hughes K."/>
            <person name="Justo A."/>
            <person name="Karasinski D."/>
            <person name="Kautmanova I."/>
            <person name="Kiss B."/>
            <person name="Kocsube S."/>
            <person name="Kotiranta H."/>
            <person name="LaButti K.M."/>
            <person name="Lechner B.E."/>
            <person name="Liimatainen K."/>
            <person name="Lipzen A."/>
            <person name="Lukacs Z."/>
            <person name="Mihaltcheva S."/>
            <person name="Morgado L.N."/>
            <person name="Niskanen T."/>
            <person name="Noordeloos M.E."/>
            <person name="Ohm R.A."/>
            <person name="Ortiz-Santana B."/>
            <person name="Ovrebo C."/>
            <person name="Racz N."/>
            <person name="Riley R."/>
            <person name="Savchenko A."/>
            <person name="Shiryaev A."/>
            <person name="Soop K."/>
            <person name="Spirin V."/>
            <person name="Szebenyi C."/>
            <person name="Tomsovsky M."/>
            <person name="Tulloss R.E."/>
            <person name="Uehling J."/>
            <person name="Grigoriev I.V."/>
            <person name="Vagvolgyi C."/>
            <person name="Papp T."/>
            <person name="Martin F.M."/>
            <person name="Miettinen O."/>
            <person name="Hibbett D.S."/>
            <person name="Nagy L.G."/>
        </authorList>
    </citation>
    <scope>NUCLEOTIDE SEQUENCE [LARGE SCALE GENOMIC DNA]</scope>
    <source>
        <strain evidence="1 2">NL-1719</strain>
    </source>
</reference>
<evidence type="ECO:0000313" key="2">
    <source>
        <dbReference type="Proteomes" id="UP000308600"/>
    </source>
</evidence>
<sequence length="424" mass="47596">MNMQPEIPADQCHHRFFFTEEFVTIKVDKVYFKLPTFTLKKQSRVFQKWAEQSESVLVEGLDAVDLERFLAVVFPTEYRVYESTVFDEWASILKVAHKWGFELITKLALEKIKPLSSPVDKVVLGKTYNILEWATEGRVQLCRRAEPITMEEALRMGLEEVVNISTTRHHISEVPAGVQDSTIRSVLSGKKPAMNATPDTASRPTPRQDTNQRAPDTPTSGFNFGSSIPPFSFGSSVPPFSFGPPVPPPSFGSSIPAFSSGFGSDQDPNQPDKAISSALEFRRQLSLLKSRLNILNLALNERKDGDQSGPSGNSRTTEIEEVETQMDELEEKYVDLYRGSIRLLSVGNSPLTVERTTDVRGSIEARLRMHLHPDATSRTLKIVFSQSLNQRRKGPNMEQNAVEVLNRYNLEYSTDETGITVQLP</sequence>
<evidence type="ECO:0000313" key="1">
    <source>
        <dbReference type="EMBL" id="TFK61056.1"/>
    </source>
</evidence>
<gene>
    <name evidence="1" type="ORF">BDN72DRAFT_849995</name>
</gene>
<name>A0ACD3A5V4_9AGAR</name>
<proteinExistence type="predicted"/>
<keyword evidence="2" id="KW-1185">Reference proteome</keyword>
<organism evidence="1 2">
    <name type="scientific">Pluteus cervinus</name>
    <dbReference type="NCBI Taxonomy" id="181527"/>
    <lineage>
        <taxon>Eukaryota</taxon>
        <taxon>Fungi</taxon>
        <taxon>Dikarya</taxon>
        <taxon>Basidiomycota</taxon>
        <taxon>Agaricomycotina</taxon>
        <taxon>Agaricomycetes</taxon>
        <taxon>Agaricomycetidae</taxon>
        <taxon>Agaricales</taxon>
        <taxon>Pluteineae</taxon>
        <taxon>Pluteaceae</taxon>
        <taxon>Pluteus</taxon>
    </lineage>
</organism>
<dbReference type="Proteomes" id="UP000308600">
    <property type="component" value="Unassembled WGS sequence"/>
</dbReference>